<evidence type="ECO:0000313" key="2">
    <source>
        <dbReference type="EMBL" id="KAH7247425.1"/>
    </source>
</evidence>
<sequence>MAVCNSSLESSEKGLEAYDLRDAEAFDSVEAMCKSDTVSLVVCAAEDLSKLAQKKGIRTVIGLQAGVSPAYVALAKVLESGRIGRPLATHISGSACTEETGKDIVKRYKCFKDRDTEGVTGQVMLSIYLGHTFQPVVQLLGEPTTLRTQMRTTWPKINVMDQDQVIESDVTKTADDYVSLQGETESGVAFTYCFRGGGAFDKGEGLV</sequence>
<evidence type="ECO:0000313" key="3">
    <source>
        <dbReference type="Proteomes" id="UP000720189"/>
    </source>
</evidence>
<dbReference type="InterPro" id="IPR055080">
    <property type="entry name" value="Gal80p-like_C"/>
</dbReference>
<dbReference type="Gene3D" id="3.30.360.10">
    <property type="entry name" value="Dihydrodipicolinate Reductase, domain 2"/>
    <property type="match status" value="1"/>
</dbReference>
<dbReference type="SUPFAM" id="SSF51735">
    <property type="entry name" value="NAD(P)-binding Rossmann-fold domains"/>
    <property type="match status" value="1"/>
</dbReference>
<dbReference type="InterPro" id="IPR036291">
    <property type="entry name" value="NAD(P)-bd_dom_sf"/>
</dbReference>
<dbReference type="Proteomes" id="UP000720189">
    <property type="component" value="Unassembled WGS sequence"/>
</dbReference>
<dbReference type="AlphaFoldDB" id="A0A9P9K837"/>
<reference evidence="2" key="1">
    <citation type="journal article" date="2021" name="Nat. Commun.">
        <title>Genetic determinants of endophytism in the Arabidopsis root mycobiome.</title>
        <authorList>
            <person name="Mesny F."/>
            <person name="Miyauchi S."/>
            <person name="Thiergart T."/>
            <person name="Pickel B."/>
            <person name="Atanasova L."/>
            <person name="Karlsson M."/>
            <person name="Huettel B."/>
            <person name="Barry K.W."/>
            <person name="Haridas S."/>
            <person name="Chen C."/>
            <person name="Bauer D."/>
            <person name="Andreopoulos W."/>
            <person name="Pangilinan J."/>
            <person name="LaButti K."/>
            <person name="Riley R."/>
            <person name="Lipzen A."/>
            <person name="Clum A."/>
            <person name="Drula E."/>
            <person name="Henrissat B."/>
            <person name="Kohler A."/>
            <person name="Grigoriev I.V."/>
            <person name="Martin F.M."/>
            <person name="Hacquard S."/>
        </authorList>
    </citation>
    <scope>NUCLEOTIDE SEQUENCE</scope>
    <source>
        <strain evidence="2">MPI-CAGE-AT-0023</strain>
    </source>
</reference>
<comment type="caution">
    <text evidence="2">The sequence shown here is derived from an EMBL/GenBank/DDBJ whole genome shotgun (WGS) entry which is preliminary data.</text>
</comment>
<name>A0A9P9K837_FUSRE</name>
<accession>A0A9P9K837</accession>
<dbReference type="RefSeq" id="XP_046048008.1">
    <property type="nucleotide sequence ID" value="XM_046199652.1"/>
</dbReference>
<gene>
    <name evidence="2" type="ORF">BKA55DRAFT_691503</name>
</gene>
<organism evidence="2 3">
    <name type="scientific">Fusarium redolens</name>
    <dbReference type="NCBI Taxonomy" id="48865"/>
    <lineage>
        <taxon>Eukaryota</taxon>
        <taxon>Fungi</taxon>
        <taxon>Dikarya</taxon>
        <taxon>Ascomycota</taxon>
        <taxon>Pezizomycotina</taxon>
        <taxon>Sordariomycetes</taxon>
        <taxon>Hypocreomycetidae</taxon>
        <taxon>Hypocreales</taxon>
        <taxon>Nectriaceae</taxon>
        <taxon>Fusarium</taxon>
        <taxon>Fusarium redolens species complex</taxon>
    </lineage>
</organism>
<dbReference type="EMBL" id="JAGMUX010000010">
    <property type="protein sequence ID" value="KAH7247425.1"/>
    <property type="molecule type" value="Genomic_DNA"/>
</dbReference>
<dbReference type="SUPFAM" id="SSF55347">
    <property type="entry name" value="Glyceraldehyde-3-phosphate dehydrogenase-like, C-terminal domain"/>
    <property type="match status" value="1"/>
</dbReference>
<feature type="domain" description="Gal80p-like C-terminal" evidence="1">
    <location>
        <begin position="73"/>
        <end position="202"/>
    </location>
</feature>
<dbReference type="GeneID" id="70229606"/>
<dbReference type="Pfam" id="PF22685">
    <property type="entry name" value="Gal80p_C-like"/>
    <property type="match status" value="1"/>
</dbReference>
<proteinExistence type="predicted"/>
<protein>
    <recommendedName>
        <fullName evidence="1">Gal80p-like C-terminal domain-containing protein</fullName>
    </recommendedName>
</protein>
<dbReference type="OrthoDB" id="64915at2759"/>
<evidence type="ECO:0000259" key="1">
    <source>
        <dbReference type="Pfam" id="PF22685"/>
    </source>
</evidence>
<keyword evidence="3" id="KW-1185">Reference proteome</keyword>